<keyword evidence="1" id="KW-0175">Coiled coil</keyword>
<proteinExistence type="predicted"/>
<dbReference type="RefSeq" id="WP_095654316.1">
    <property type="nucleotide sequence ID" value="NZ_NPOA01000002.1"/>
</dbReference>
<protein>
    <submittedName>
        <fullName evidence="2">Uncharacterized protein</fullName>
    </submittedName>
</protein>
<sequence length="79" mass="9059">MTKDMVEDLLHTITLWLEDLEDIQINGHQIDENYTKLEAEATNIELDINGLKQNIRNIDKQLAVVMECHLGKGTDKLIV</sequence>
<evidence type="ECO:0000256" key="1">
    <source>
        <dbReference type="SAM" id="Coils"/>
    </source>
</evidence>
<evidence type="ECO:0000313" key="2">
    <source>
        <dbReference type="EMBL" id="PAV30985.1"/>
    </source>
</evidence>
<dbReference type="OrthoDB" id="2705207at2"/>
<organism evidence="2 3">
    <name type="scientific">Virgibacillus profundi</name>
    <dbReference type="NCBI Taxonomy" id="2024555"/>
    <lineage>
        <taxon>Bacteria</taxon>
        <taxon>Bacillati</taxon>
        <taxon>Bacillota</taxon>
        <taxon>Bacilli</taxon>
        <taxon>Bacillales</taxon>
        <taxon>Bacillaceae</taxon>
        <taxon>Virgibacillus</taxon>
    </lineage>
</organism>
<keyword evidence="3" id="KW-1185">Reference proteome</keyword>
<comment type="caution">
    <text evidence="2">The sequence shown here is derived from an EMBL/GenBank/DDBJ whole genome shotgun (WGS) entry which is preliminary data.</text>
</comment>
<name>A0A2A2IIR2_9BACI</name>
<reference evidence="2 3" key="1">
    <citation type="submission" date="2017-08" db="EMBL/GenBank/DDBJ databases">
        <title>Virgibacillus indicus sp. nov. and Virgibacillus profoundi sp. nov, two moderately halophilic bacteria isolated from marine sediment by using the Microfluidic Streak Plate.</title>
        <authorList>
            <person name="Xu B."/>
            <person name="Hu B."/>
            <person name="Wang J."/>
            <person name="Zhu Y."/>
            <person name="Huang L."/>
            <person name="Du W."/>
            <person name="Huang Y."/>
        </authorList>
    </citation>
    <scope>NUCLEOTIDE SEQUENCE [LARGE SCALE GENOMIC DNA]</scope>
    <source>
        <strain evidence="2 3">IO3-P3-H5</strain>
    </source>
</reference>
<feature type="coiled-coil region" evidence="1">
    <location>
        <begin position="34"/>
        <end position="61"/>
    </location>
</feature>
<accession>A0A2A2IIR2</accession>
<dbReference type="EMBL" id="NPOA01000002">
    <property type="protein sequence ID" value="PAV30985.1"/>
    <property type="molecule type" value="Genomic_DNA"/>
</dbReference>
<evidence type="ECO:0000313" key="3">
    <source>
        <dbReference type="Proteomes" id="UP000218887"/>
    </source>
</evidence>
<dbReference type="AlphaFoldDB" id="A0A2A2IIR2"/>
<dbReference type="Proteomes" id="UP000218887">
    <property type="component" value="Unassembled WGS sequence"/>
</dbReference>
<gene>
    <name evidence="2" type="ORF">CIL05_04540</name>
</gene>